<name>A0A5B8XRD0_9DELT</name>
<dbReference type="Gene3D" id="1.10.287.470">
    <property type="entry name" value="Helix hairpin bin"/>
    <property type="match status" value="1"/>
</dbReference>
<dbReference type="Proteomes" id="UP000321595">
    <property type="component" value="Chromosome"/>
</dbReference>
<dbReference type="GO" id="GO:0015562">
    <property type="term" value="F:efflux transmembrane transporter activity"/>
    <property type="evidence" value="ECO:0007669"/>
    <property type="project" value="TreeGrafter"/>
</dbReference>
<dbReference type="OrthoDB" id="176710at2"/>
<dbReference type="PANTHER" id="PTHR30469">
    <property type="entry name" value="MULTIDRUG RESISTANCE PROTEIN MDTA"/>
    <property type="match status" value="1"/>
</dbReference>
<evidence type="ECO:0000313" key="2">
    <source>
        <dbReference type="Proteomes" id="UP000321595"/>
    </source>
</evidence>
<dbReference type="Gene3D" id="2.40.50.100">
    <property type="match status" value="1"/>
</dbReference>
<gene>
    <name evidence="1" type="ORF">FRD01_14930</name>
</gene>
<reference evidence="1 2" key="1">
    <citation type="submission" date="2019-08" db="EMBL/GenBank/DDBJ databases">
        <authorList>
            <person name="Liang Q."/>
        </authorList>
    </citation>
    <scope>NUCLEOTIDE SEQUENCE [LARGE SCALE GENOMIC DNA]</scope>
    <source>
        <strain evidence="1 2">V1718</strain>
    </source>
</reference>
<dbReference type="EMBL" id="CP042467">
    <property type="protein sequence ID" value="QED28502.1"/>
    <property type="molecule type" value="Genomic_DNA"/>
</dbReference>
<accession>A0A5B8XRD0</accession>
<dbReference type="KEGG" id="bbae:FRD01_14930"/>
<dbReference type="GO" id="GO:1990281">
    <property type="term" value="C:efflux pump complex"/>
    <property type="evidence" value="ECO:0007669"/>
    <property type="project" value="TreeGrafter"/>
</dbReference>
<sequence length="351" mass="37405">MWYIVLVFMAGMVGCSAEDETPEMVSRPYPVRVSKVSTGDLVDGVPALGTISWERQVKVRSQVGGVIHELTPEEGTKVEGGAVLVRIIAPEMKARLEQIDAELRRANAERDYVCSNHDVDKKLGEAGALESARIDISKKGCTTATEAVKGIEARRSEARAAMAKLTEKAPETGTLLEWYVEPGEFVTPGQPLGVLGAGDTRIVALVPEVDIKRGVGIGTKVLVRTSNQLLSSEVVFVSALAKGPARVTRVEIGWPQGASTPLAGTSVDITLVLNEAKNAPIVPAEAVYQRDGGFWIRTIQDAKAHEHRVTPVLSSDGKVALPSDGFDAEVVVVSRPAAVPEGAELFIVEAP</sequence>
<organism evidence="1 2">
    <name type="scientific">Microvenator marinus</name>
    <dbReference type="NCBI Taxonomy" id="2600177"/>
    <lineage>
        <taxon>Bacteria</taxon>
        <taxon>Deltaproteobacteria</taxon>
        <taxon>Bradymonadales</taxon>
        <taxon>Microvenatoraceae</taxon>
        <taxon>Microvenator</taxon>
    </lineage>
</organism>
<dbReference type="SUPFAM" id="SSF111369">
    <property type="entry name" value="HlyD-like secretion proteins"/>
    <property type="match status" value="1"/>
</dbReference>
<evidence type="ECO:0000313" key="1">
    <source>
        <dbReference type="EMBL" id="QED28502.1"/>
    </source>
</evidence>
<proteinExistence type="predicted"/>
<protein>
    <submittedName>
        <fullName evidence="1">HlyD family efflux transporter periplasmic adaptor subunit</fullName>
    </submittedName>
</protein>
<keyword evidence="2" id="KW-1185">Reference proteome</keyword>
<dbReference type="RefSeq" id="WP_146960981.1">
    <property type="nucleotide sequence ID" value="NZ_CP042467.1"/>
</dbReference>
<dbReference type="AlphaFoldDB" id="A0A5B8XRD0"/>
<dbReference type="PANTHER" id="PTHR30469:SF15">
    <property type="entry name" value="HLYD FAMILY OF SECRETION PROTEINS"/>
    <property type="match status" value="1"/>
</dbReference>